<dbReference type="InterPro" id="IPR013096">
    <property type="entry name" value="Cupin_2"/>
</dbReference>
<dbReference type="PANTHER" id="PTHR46796:SF10">
    <property type="entry name" value="TRANSCRIPTIONAL ACTIVATOR FEAR"/>
    <property type="match status" value="1"/>
</dbReference>
<dbReference type="PATRIC" id="fig|1127483.3.peg.8150"/>
<dbReference type="OrthoDB" id="9809338at2"/>
<dbReference type="GO" id="GO:0043565">
    <property type="term" value="F:sequence-specific DNA binding"/>
    <property type="evidence" value="ECO:0007669"/>
    <property type="project" value="InterPro"/>
</dbReference>
<evidence type="ECO:0000313" key="5">
    <source>
        <dbReference type="EMBL" id="EHP37743.1"/>
    </source>
</evidence>
<dbReference type="InterPro" id="IPR011051">
    <property type="entry name" value="RmlC_Cupin_sf"/>
</dbReference>
<gene>
    <name evidence="5" type="ORF">OR16_41044</name>
</gene>
<organism evidence="5 6">
    <name type="scientific">Cupriavidus basilensis OR16</name>
    <dbReference type="NCBI Taxonomy" id="1127483"/>
    <lineage>
        <taxon>Bacteria</taxon>
        <taxon>Pseudomonadati</taxon>
        <taxon>Pseudomonadota</taxon>
        <taxon>Betaproteobacteria</taxon>
        <taxon>Burkholderiales</taxon>
        <taxon>Burkholderiaceae</taxon>
        <taxon>Cupriavidus</taxon>
    </lineage>
</organism>
<dbReference type="InterPro" id="IPR050204">
    <property type="entry name" value="AraC_XylS_family_regulators"/>
</dbReference>
<dbReference type="InterPro" id="IPR018062">
    <property type="entry name" value="HTH_AraC-typ_CS"/>
</dbReference>
<protein>
    <submittedName>
        <fullName evidence="5">AraC family transcriptional regulator</fullName>
    </submittedName>
</protein>
<keyword evidence="3" id="KW-0804">Transcription</keyword>
<comment type="caution">
    <text evidence="5">The sequence shown here is derived from an EMBL/GenBank/DDBJ whole genome shotgun (WGS) entry which is preliminary data.</text>
</comment>
<dbReference type="AlphaFoldDB" id="H1SI92"/>
<keyword evidence="2" id="KW-0238">DNA-binding</keyword>
<dbReference type="PANTHER" id="PTHR46796">
    <property type="entry name" value="HTH-TYPE TRANSCRIPTIONAL ACTIVATOR RHAS-RELATED"/>
    <property type="match status" value="1"/>
</dbReference>
<dbReference type="Gene3D" id="1.10.10.60">
    <property type="entry name" value="Homeodomain-like"/>
    <property type="match status" value="1"/>
</dbReference>
<evidence type="ECO:0000256" key="1">
    <source>
        <dbReference type="ARBA" id="ARBA00023015"/>
    </source>
</evidence>
<dbReference type="PROSITE" id="PS00041">
    <property type="entry name" value="HTH_ARAC_FAMILY_1"/>
    <property type="match status" value="1"/>
</dbReference>
<evidence type="ECO:0000313" key="6">
    <source>
        <dbReference type="Proteomes" id="UP000005808"/>
    </source>
</evidence>
<dbReference type="SUPFAM" id="SSF46689">
    <property type="entry name" value="Homeodomain-like"/>
    <property type="match status" value="2"/>
</dbReference>
<evidence type="ECO:0000256" key="2">
    <source>
        <dbReference type="ARBA" id="ARBA00023125"/>
    </source>
</evidence>
<proteinExistence type="predicted"/>
<accession>H1SI92</accession>
<dbReference type="Pfam" id="PF12833">
    <property type="entry name" value="HTH_18"/>
    <property type="match status" value="1"/>
</dbReference>
<sequence length="273" mass="30216">MLPRGDHAVVPAQAGRPAPLVETRVYQPEREWHRHDYHQVLFGLDGACELEIGGHLHRLDPCGGLIVPAGERHDFLGLAGNRQLVLDMPLDSLALPAALMDRPTAFAITGGWRERVRRLATLPPGANSRQHHWQLAATLAADLAQALGVDGRAQPARFPLAQIDAYLRRHLDTPLRADQLAAQFGWSVRRFHTLFCNAFGDTPHRYQMRLRLDQAARLLADRAQPLADISLALGFPDQTTFTRSFTQRFGLPPGAWRAGLGLASIALPASRQR</sequence>
<reference evidence="5 6" key="1">
    <citation type="journal article" date="2012" name="J. Bacteriol.">
        <title>De Novo Genome Project of Cupriavidus basilensis OR16.</title>
        <authorList>
            <person name="Cserhati M."/>
            <person name="Kriszt B."/>
            <person name="Szoboszlay S."/>
            <person name="Toth A."/>
            <person name="Szabo I."/>
            <person name="Tancsics A."/>
            <person name="Nagy I."/>
            <person name="Horvath B."/>
            <person name="Nagy I."/>
            <person name="Kukolya J."/>
        </authorList>
    </citation>
    <scope>NUCLEOTIDE SEQUENCE [LARGE SCALE GENOMIC DNA]</scope>
    <source>
        <strain evidence="5 6">OR16</strain>
    </source>
</reference>
<keyword evidence="1" id="KW-0805">Transcription regulation</keyword>
<dbReference type="InterPro" id="IPR009057">
    <property type="entry name" value="Homeodomain-like_sf"/>
</dbReference>
<name>H1SI92_9BURK</name>
<dbReference type="RefSeq" id="WP_006164459.1">
    <property type="nucleotide sequence ID" value="NZ_AHJE01000193.1"/>
</dbReference>
<dbReference type="InterPro" id="IPR014710">
    <property type="entry name" value="RmlC-like_jellyroll"/>
</dbReference>
<dbReference type="Gene3D" id="2.60.120.10">
    <property type="entry name" value="Jelly Rolls"/>
    <property type="match status" value="1"/>
</dbReference>
<dbReference type="Proteomes" id="UP000005808">
    <property type="component" value="Unassembled WGS sequence"/>
</dbReference>
<dbReference type="PROSITE" id="PS01124">
    <property type="entry name" value="HTH_ARAC_FAMILY_2"/>
    <property type="match status" value="1"/>
</dbReference>
<feature type="domain" description="HTH araC/xylS-type" evidence="4">
    <location>
        <begin position="161"/>
        <end position="259"/>
    </location>
</feature>
<dbReference type="SMART" id="SM00342">
    <property type="entry name" value="HTH_ARAC"/>
    <property type="match status" value="1"/>
</dbReference>
<dbReference type="EMBL" id="AHJE01000193">
    <property type="protein sequence ID" value="EHP37743.1"/>
    <property type="molecule type" value="Genomic_DNA"/>
</dbReference>
<dbReference type="SUPFAM" id="SSF51182">
    <property type="entry name" value="RmlC-like cupins"/>
    <property type="match status" value="1"/>
</dbReference>
<dbReference type="GO" id="GO:0003700">
    <property type="term" value="F:DNA-binding transcription factor activity"/>
    <property type="evidence" value="ECO:0007669"/>
    <property type="project" value="InterPro"/>
</dbReference>
<evidence type="ECO:0000259" key="4">
    <source>
        <dbReference type="PROSITE" id="PS01124"/>
    </source>
</evidence>
<dbReference type="InterPro" id="IPR018060">
    <property type="entry name" value="HTH_AraC"/>
</dbReference>
<evidence type="ECO:0000256" key="3">
    <source>
        <dbReference type="ARBA" id="ARBA00023163"/>
    </source>
</evidence>
<dbReference type="Pfam" id="PF07883">
    <property type="entry name" value="Cupin_2"/>
    <property type="match status" value="1"/>
</dbReference>